<keyword evidence="2" id="KW-1185">Reference proteome</keyword>
<proteinExistence type="predicted"/>
<name>A0A453K4X9_AEGTS</name>
<sequence>MQAVLLLARNHAGICPSIEPQPRLVWSPSTHAAATCHATTHRHGLLLPGPHAVVPSWGKKMFCKITHG</sequence>
<reference evidence="1" key="4">
    <citation type="submission" date="2019-03" db="UniProtKB">
        <authorList>
            <consortium name="EnsemblPlants"/>
        </authorList>
    </citation>
    <scope>IDENTIFICATION</scope>
</reference>
<dbReference type="EnsemblPlants" id="AET5Gv20291200.3">
    <property type="protein sequence ID" value="AET5Gv20291200.3"/>
    <property type="gene ID" value="AET5Gv20291200"/>
</dbReference>
<evidence type="ECO:0000313" key="1">
    <source>
        <dbReference type="EnsemblPlants" id="AET5Gv20291200.2"/>
    </source>
</evidence>
<reference evidence="1" key="3">
    <citation type="journal article" date="2017" name="Nature">
        <title>Genome sequence of the progenitor of the wheat D genome Aegilops tauschii.</title>
        <authorList>
            <person name="Luo M.C."/>
            <person name="Gu Y.Q."/>
            <person name="Puiu D."/>
            <person name="Wang H."/>
            <person name="Twardziok S.O."/>
            <person name="Deal K.R."/>
            <person name="Huo N."/>
            <person name="Zhu T."/>
            <person name="Wang L."/>
            <person name="Wang Y."/>
            <person name="McGuire P.E."/>
            <person name="Liu S."/>
            <person name="Long H."/>
            <person name="Ramasamy R.K."/>
            <person name="Rodriguez J.C."/>
            <person name="Van S.L."/>
            <person name="Yuan L."/>
            <person name="Wang Z."/>
            <person name="Xia Z."/>
            <person name="Xiao L."/>
            <person name="Anderson O.D."/>
            <person name="Ouyang S."/>
            <person name="Liang Y."/>
            <person name="Zimin A.V."/>
            <person name="Pertea G."/>
            <person name="Qi P."/>
            <person name="Bennetzen J.L."/>
            <person name="Dai X."/>
            <person name="Dawson M.W."/>
            <person name="Muller H.G."/>
            <person name="Kugler K."/>
            <person name="Rivarola-Duarte L."/>
            <person name="Spannagl M."/>
            <person name="Mayer K.F.X."/>
            <person name="Lu F.H."/>
            <person name="Bevan M.W."/>
            <person name="Leroy P."/>
            <person name="Li P."/>
            <person name="You F.M."/>
            <person name="Sun Q."/>
            <person name="Liu Z."/>
            <person name="Lyons E."/>
            <person name="Wicker T."/>
            <person name="Salzberg S.L."/>
            <person name="Devos K.M."/>
            <person name="Dvorak J."/>
        </authorList>
    </citation>
    <scope>NUCLEOTIDE SEQUENCE [LARGE SCALE GENOMIC DNA]</scope>
    <source>
        <strain evidence="1">cv. AL8/78</strain>
    </source>
</reference>
<dbReference type="Proteomes" id="UP000015105">
    <property type="component" value="Chromosome 5D"/>
</dbReference>
<reference evidence="2" key="2">
    <citation type="journal article" date="2017" name="Nat. Plants">
        <title>The Aegilops tauschii genome reveals multiple impacts of transposons.</title>
        <authorList>
            <person name="Zhao G."/>
            <person name="Zou C."/>
            <person name="Li K."/>
            <person name="Wang K."/>
            <person name="Li T."/>
            <person name="Gao L."/>
            <person name="Zhang X."/>
            <person name="Wang H."/>
            <person name="Yang Z."/>
            <person name="Liu X."/>
            <person name="Jiang W."/>
            <person name="Mao L."/>
            <person name="Kong X."/>
            <person name="Jiao Y."/>
            <person name="Jia J."/>
        </authorList>
    </citation>
    <scope>NUCLEOTIDE SEQUENCE [LARGE SCALE GENOMIC DNA]</scope>
    <source>
        <strain evidence="2">cv. AL8/78</strain>
    </source>
</reference>
<evidence type="ECO:0000313" key="2">
    <source>
        <dbReference type="Proteomes" id="UP000015105"/>
    </source>
</evidence>
<protein>
    <submittedName>
        <fullName evidence="1">Uncharacterized protein</fullName>
    </submittedName>
</protein>
<dbReference type="Gramene" id="AET5Gv20291200.3">
    <property type="protein sequence ID" value="AET5Gv20291200.3"/>
    <property type="gene ID" value="AET5Gv20291200"/>
</dbReference>
<dbReference type="Gramene" id="AET5Gv20291200.2">
    <property type="protein sequence ID" value="AET5Gv20291200.2"/>
    <property type="gene ID" value="AET5Gv20291200"/>
</dbReference>
<reference evidence="1" key="5">
    <citation type="journal article" date="2021" name="G3 (Bethesda)">
        <title>Aegilops tauschii genome assembly Aet v5.0 features greater sequence contiguity and improved annotation.</title>
        <authorList>
            <person name="Wang L."/>
            <person name="Zhu T."/>
            <person name="Rodriguez J.C."/>
            <person name="Deal K.R."/>
            <person name="Dubcovsky J."/>
            <person name="McGuire P.E."/>
            <person name="Lux T."/>
            <person name="Spannagl M."/>
            <person name="Mayer K.F.X."/>
            <person name="Baldrich P."/>
            <person name="Meyers B.C."/>
            <person name="Huo N."/>
            <person name="Gu Y.Q."/>
            <person name="Zhou H."/>
            <person name="Devos K.M."/>
            <person name="Bennetzen J.L."/>
            <person name="Unver T."/>
            <person name="Budak H."/>
            <person name="Gulick P.J."/>
            <person name="Galiba G."/>
            <person name="Kalapos B."/>
            <person name="Nelson D.R."/>
            <person name="Li P."/>
            <person name="You F.M."/>
            <person name="Luo M.C."/>
            <person name="Dvorak J."/>
        </authorList>
    </citation>
    <scope>NUCLEOTIDE SEQUENCE [LARGE SCALE GENOMIC DNA]</scope>
    <source>
        <strain evidence="1">cv. AL8/78</strain>
    </source>
</reference>
<dbReference type="AlphaFoldDB" id="A0A453K4X9"/>
<organism evidence="1 2">
    <name type="scientific">Aegilops tauschii subsp. strangulata</name>
    <name type="common">Goatgrass</name>
    <dbReference type="NCBI Taxonomy" id="200361"/>
    <lineage>
        <taxon>Eukaryota</taxon>
        <taxon>Viridiplantae</taxon>
        <taxon>Streptophyta</taxon>
        <taxon>Embryophyta</taxon>
        <taxon>Tracheophyta</taxon>
        <taxon>Spermatophyta</taxon>
        <taxon>Magnoliopsida</taxon>
        <taxon>Liliopsida</taxon>
        <taxon>Poales</taxon>
        <taxon>Poaceae</taxon>
        <taxon>BOP clade</taxon>
        <taxon>Pooideae</taxon>
        <taxon>Triticodae</taxon>
        <taxon>Triticeae</taxon>
        <taxon>Triticinae</taxon>
        <taxon>Aegilops</taxon>
    </lineage>
</organism>
<reference evidence="2" key="1">
    <citation type="journal article" date="2014" name="Science">
        <title>Ancient hybridizations among the ancestral genomes of bread wheat.</title>
        <authorList>
            <consortium name="International Wheat Genome Sequencing Consortium,"/>
            <person name="Marcussen T."/>
            <person name="Sandve S.R."/>
            <person name="Heier L."/>
            <person name="Spannagl M."/>
            <person name="Pfeifer M."/>
            <person name="Jakobsen K.S."/>
            <person name="Wulff B.B."/>
            <person name="Steuernagel B."/>
            <person name="Mayer K.F."/>
            <person name="Olsen O.A."/>
        </authorList>
    </citation>
    <scope>NUCLEOTIDE SEQUENCE [LARGE SCALE GENOMIC DNA]</scope>
    <source>
        <strain evidence="2">cv. AL8/78</strain>
    </source>
</reference>
<dbReference type="EnsemblPlants" id="AET5Gv20291200.2">
    <property type="protein sequence ID" value="AET5Gv20291200.2"/>
    <property type="gene ID" value="AET5Gv20291200"/>
</dbReference>
<accession>A0A453K4X9</accession>